<dbReference type="InterPro" id="IPR003593">
    <property type="entry name" value="AAA+_ATPase"/>
</dbReference>
<dbReference type="CDD" id="cd03230">
    <property type="entry name" value="ABC_DR_subfamily_A"/>
    <property type="match status" value="1"/>
</dbReference>
<dbReference type="EMBL" id="LS483254">
    <property type="protein sequence ID" value="SQD92214.1"/>
    <property type="molecule type" value="Genomic_DNA"/>
</dbReference>
<keyword evidence="7" id="KW-1185">Reference proteome</keyword>
<sequence length="309" mass="33933">MTSAIHIEDVRKTLGYREVLKDISFDVQVGDIFGYLGPNGAGKTTTIRILLGLLRADSGSVSIFGQDIDDAATRMKIGFALDPDGLYDTMTAAENLEYYAQIYDVQDAATSIKRVLGLVGMAERAGDSVGTFSRGMRQRLSLARAMVHNPEVLILDEPTAGVDPSGQIEIRNILLDIARREKKTVLFSSHNLDEVQRICNRIALIDRGVIKLYGELEGLRRKMGKSDITIEIAGAVPENIFGELRERPQFGFREMSGKSLIFEPDEGGATVGDIVNFLATRGVMIEKAGKKEASLEEMYATILKEVEQG</sequence>
<dbReference type="InterPro" id="IPR003439">
    <property type="entry name" value="ABC_transporter-like_ATP-bd"/>
</dbReference>
<name>A0A2X3MJP3_9BACT</name>
<dbReference type="PROSITE" id="PS50893">
    <property type="entry name" value="ABC_TRANSPORTER_2"/>
    <property type="match status" value="1"/>
</dbReference>
<dbReference type="RefSeq" id="WP_157959344.1">
    <property type="nucleotide sequence ID" value="NZ_LS483254.1"/>
</dbReference>
<dbReference type="OrthoDB" id="9809450at2"/>
<dbReference type="PANTHER" id="PTHR43335:SF4">
    <property type="entry name" value="ABC TRANSPORTER, ATP-BINDING PROTEIN"/>
    <property type="match status" value="1"/>
</dbReference>
<dbReference type="Pfam" id="PF00005">
    <property type="entry name" value="ABC_tran"/>
    <property type="match status" value="1"/>
</dbReference>
<comment type="similarity">
    <text evidence="1">Belongs to the ABC transporter superfamily.</text>
</comment>
<proteinExistence type="inferred from homology"/>
<evidence type="ECO:0000256" key="1">
    <source>
        <dbReference type="ARBA" id="ARBA00005417"/>
    </source>
</evidence>
<accession>A0A2X3MJP3</accession>
<dbReference type="InterPro" id="IPR027417">
    <property type="entry name" value="P-loop_NTPase"/>
</dbReference>
<dbReference type="Gene3D" id="3.40.50.300">
    <property type="entry name" value="P-loop containing nucleotide triphosphate hydrolases"/>
    <property type="match status" value="1"/>
</dbReference>
<dbReference type="SMART" id="SM00382">
    <property type="entry name" value="AAA"/>
    <property type="match status" value="1"/>
</dbReference>
<evidence type="ECO:0000259" key="5">
    <source>
        <dbReference type="PROSITE" id="PS50893"/>
    </source>
</evidence>
<dbReference type="AlphaFoldDB" id="A0A2X3MJP3"/>
<keyword evidence="2" id="KW-0813">Transport</keyword>
<keyword evidence="3" id="KW-0547">Nucleotide-binding</keyword>
<gene>
    <name evidence="6" type="ORF">BARAN1_0189</name>
</gene>
<evidence type="ECO:0000256" key="3">
    <source>
        <dbReference type="ARBA" id="ARBA00022741"/>
    </source>
</evidence>
<keyword evidence="4 6" id="KW-0067">ATP-binding</keyword>
<evidence type="ECO:0000313" key="6">
    <source>
        <dbReference type="EMBL" id="SQD92214.1"/>
    </source>
</evidence>
<evidence type="ECO:0000256" key="2">
    <source>
        <dbReference type="ARBA" id="ARBA00022448"/>
    </source>
</evidence>
<dbReference type="SUPFAM" id="SSF52540">
    <property type="entry name" value="P-loop containing nucleoside triphosphate hydrolases"/>
    <property type="match status" value="1"/>
</dbReference>
<feature type="domain" description="ABC transporter" evidence="5">
    <location>
        <begin position="5"/>
        <end position="232"/>
    </location>
</feature>
<dbReference type="GO" id="GO:0005524">
    <property type="term" value="F:ATP binding"/>
    <property type="evidence" value="ECO:0007669"/>
    <property type="project" value="UniProtKB-KW"/>
</dbReference>
<dbReference type="GO" id="GO:0016887">
    <property type="term" value="F:ATP hydrolysis activity"/>
    <property type="evidence" value="ECO:0007669"/>
    <property type="project" value="InterPro"/>
</dbReference>
<reference evidence="7" key="1">
    <citation type="submission" date="2018-05" db="EMBL/GenBank/DDBJ databases">
        <authorList>
            <person name="Hao L."/>
        </authorList>
    </citation>
    <scope>NUCLEOTIDE SEQUENCE [LARGE SCALE GENOMIC DNA]</scope>
</reference>
<dbReference type="Proteomes" id="UP000249818">
    <property type="component" value="Chromosome BARAN1"/>
</dbReference>
<evidence type="ECO:0000256" key="4">
    <source>
        <dbReference type="ARBA" id="ARBA00022840"/>
    </source>
</evidence>
<evidence type="ECO:0000313" key="7">
    <source>
        <dbReference type="Proteomes" id="UP000249818"/>
    </source>
</evidence>
<organism evidence="6 7">
    <name type="scientific">Candidatus Bipolaricaulis anaerobius</name>
    <dbReference type="NCBI Taxonomy" id="2026885"/>
    <lineage>
        <taxon>Bacteria</taxon>
        <taxon>Candidatus Bipolaricaulota</taxon>
        <taxon>Candidatus Bipolaricaulia</taxon>
        <taxon>Candidatus Bipolaricaulales</taxon>
        <taxon>Candidatus Bipolaricaulaceae</taxon>
        <taxon>Candidatus Bipolaricaulis</taxon>
    </lineage>
</organism>
<dbReference type="KEGG" id="bana:BARAN1_0189"/>
<dbReference type="PANTHER" id="PTHR43335">
    <property type="entry name" value="ABC TRANSPORTER, ATP-BINDING PROTEIN"/>
    <property type="match status" value="1"/>
</dbReference>
<protein>
    <submittedName>
        <fullName evidence="6">ABC transporter-related protein, could be related with Lipooligosaccharide exporter, ATP-binding subunit</fullName>
    </submittedName>
</protein>